<feature type="binding site" evidence="9">
    <location>
        <position position="375"/>
    </location>
    <ligand>
        <name>Zn(2+)</name>
        <dbReference type="ChEBI" id="CHEBI:29105"/>
        <note>catalytic</note>
    </ligand>
</feature>
<keyword evidence="9" id="KW-0479">Metal-binding</keyword>
<keyword evidence="11" id="KW-0732">Signal</keyword>
<evidence type="ECO:0008006" key="16">
    <source>
        <dbReference type="Google" id="ProtNLM"/>
    </source>
</evidence>
<feature type="disulfide bond" evidence="7">
    <location>
        <begin position="491"/>
        <end position="511"/>
    </location>
</feature>
<keyword evidence="5 10" id="KW-0472">Membrane</keyword>
<evidence type="ECO:0000256" key="4">
    <source>
        <dbReference type="ARBA" id="ARBA00023049"/>
    </source>
</evidence>
<keyword evidence="6 8" id="KW-1015">Disulfide bond</keyword>
<evidence type="ECO:0000313" key="15">
    <source>
        <dbReference type="EMBL" id="JAS06577.1"/>
    </source>
</evidence>
<evidence type="ECO:0000259" key="12">
    <source>
        <dbReference type="PROSITE" id="PS50026"/>
    </source>
</evidence>
<dbReference type="GO" id="GO:0016020">
    <property type="term" value="C:membrane"/>
    <property type="evidence" value="ECO:0007669"/>
    <property type="project" value="UniProtKB-SubCell"/>
</dbReference>
<evidence type="ECO:0000256" key="3">
    <source>
        <dbReference type="ARBA" id="ARBA00022989"/>
    </source>
</evidence>
<name>A0A1B6BZ81_9HEMI</name>
<dbReference type="Pfam" id="PF08516">
    <property type="entry name" value="ADAM_CR"/>
    <property type="match status" value="1"/>
</dbReference>
<keyword evidence="3 10" id="KW-1133">Transmembrane helix</keyword>
<dbReference type="Pfam" id="PF00200">
    <property type="entry name" value="Disintegrin"/>
    <property type="match status" value="1"/>
</dbReference>
<evidence type="ECO:0000256" key="8">
    <source>
        <dbReference type="PROSITE-ProRule" id="PRU00076"/>
    </source>
</evidence>
<feature type="domain" description="EGF-like" evidence="12">
    <location>
        <begin position="670"/>
        <end position="702"/>
    </location>
</feature>
<dbReference type="InterPro" id="IPR006586">
    <property type="entry name" value="ADAM_Cys-rich"/>
</dbReference>
<dbReference type="InterPro" id="IPR001762">
    <property type="entry name" value="Disintegrin_dom"/>
</dbReference>
<dbReference type="PROSITE" id="PS01186">
    <property type="entry name" value="EGF_2"/>
    <property type="match status" value="1"/>
</dbReference>
<dbReference type="Gene3D" id="3.40.390.10">
    <property type="entry name" value="Collagenase (Catalytic Domain)"/>
    <property type="match status" value="1"/>
</dbReference>
<sequence>MAYVGGQVLLCACFLIISSINIECSKSDRTGWKNPASDFSQHSVFKPRIYHGLKKREVHSTKEHKNSLIHLHHITIEVKLNKMKYVLDLRLNKDLIPKNYFEKHQFNGSYVVNKKGVNDTELCHYHGTVRGYENSWAAISTCRGLRGVFYDGKILHYLDNANDTDEDSLSFKSDHYHYSHDDLISNATCGYTGTPHNYPAKYEVNNKLFRHKRSAEVIRGPYNANKQSRYVELVLVVDNKEYKALGENINRVNAHCKDIANIINALYVPLNIFIALVGVVIWTETDEIALTKNGDTTLTNFLHYRRERLVKDHPNDNAQLLTQVQFDGGVVGKALKGPICTFEFSGGVSMDHSAVVGLVATTVAHEMGHNFGMEHDAHECQCPDDRCIMAPSSSSLSPTHWSSCSLDYLAQAFEHGMDYCLRNKPERLFDSPVCGNGYVEAGEQCDCGLSINCDNPCCNASTCMLFSNASCATGECCDLKTCRPKTAGSICRTADHECDLPEFCTGQSEFCPSDVFKMDGEKCNSGEAFCFQGSCKTHSDQCRLLWGNTGESSDTQCYNLNKKGDRYGNCGYIRLNQSYIKCDDGDIYCGMLHCYHLNEKLEFGMESVAILSHFFINYGKGVIPCRTAIVDLGLNQIDPGLAPNGAKCGENKMCVNQKCVSVQEVKALASVGSCPQQCNNNGICNNKGHCHCKHGFAPPYCDYPGTGGSEDSGPASDPNARKEIITALYIIFLGIVPFFSLVALFTYYMKRNPVFFRRKPHFPTYVFRDCFLPFWGAKKNKIEARRCMKPNTRVSLIEINLKTNTGELKNKIATKCRSNDKYSSFFKKEIPKTSNTQFDSKENFAVIFSKREKNDHHVKKCINKFDPNNKNSKECLTSNGCGSTAHKKMFSLKTDNLISYYTSKGDQDNSEVKHSLEIPNNLPSTSIKEENYLQFNHCNNVYKKSIPIYSINGICKPKEILNKTKNLITEKLKSLTDLQRVDKPSISNTNIKPIQKLEITNTGLRFTTNTQVQKLLDETKNKSSNNHY</sequence>
<organism evidence="15">
    <name type="scientific">Clastoptera arizonana</name>
    <name type="common">Arizona spittle bug</name>
    <dbReference type="NCBI Taxonomy" id="38151"/>
    <lineage>
        <taxon>Eukaryota</taxon>
        <taxon>Metazoa</taxon>
        <taxon>Ecdysozoa</taxon>
        <taxon>Arthropoda</taxon>
        <taxon>Hexapoda</taxon>
        <taxon>Insecta</taxon>
        <taxon>Pterygota</taxon>
        <taxon>Neoptera</taxon>
        <taxon>Paraneoptera</taxon>
        <taxon>Hemiptera</taxon>
        <taxon>Auchenorrhyncha</taxon>
        <taxon>Cercopoidea</taxon>
        <taxon>Clastopteridae</taxon>
        <taxon>Clastoptera</taxon>
    </lineage>
</organism>
<dbReference type="PROSITE" id="PS50026">
    <property type="entry name" value="EGF_3"/>
    <property type="match status" value="1"/>
</dbReference>
<keyword evidence="4" id="KW-0378">Hydrolase</keyword>
<dbReference type="InterPro" id="IPR036436">
    <property type="entry name" value="Disintegrin_dom_sf"/>
</dbReference>
<evidence type="ECO:0000256" key="7">
    <source>
        <dbReference type="PROSITE-ProRule" id="PRU00068"/>
    </source>
</evidence>
<feature type="domain" description="Disintegrin" evidence="13">
    <location>
        <begin position="431"/>
        <end position="519"/>
    </location>
</feature>
<accession>A0A1B6BZ81</accession>
<dbReference type="Pfam" id="PF01562">
    <property type="entry name" value="Pep_M12B_propep"/>
    <property type="match status" value="1"/>
</dbReference>
<comment type="subcellular location">
    <subcellularLocation>
        <location evidence="1">Membrane</location>
        <topology evidence="1">Single-pass membrane protein</topology>
    </subcellularLocation>
</comment>
<feature type="transmembrane region" description="Helical" evidence="10">
    <location>
        <begin position="727"/>
        <end position="749"/>
    </location>
</feature>
<feature type="domain" description="Peptidase M12B" evidence="14">
    <location>
        <begin position="229"/>
        <end position="425"/>
    </location>
</feature>
<gene>
    <name evidence="15" type="ORF">g.21528</name>
</gene>
<dbReference type="PROSITE" id="PS50214">
    <property type="entry name" value="DISINTEGRIN_2"/>
    <property type="match status" value="1"/>
</dbReference>
<keyword evidence="4" id="KW-0645">Protease</keyword>
<protein>
    <recommendedName>
        <fullName evidence="16">Peptidase M12B domain-containing protein</fullName>
    </recommendedName>
</protein>
<dbReference type="FunFam" id="4.10.70.10:FF:000001">
    <property type="entry name" value="Disintegrin and metalloproteinase domain-containing protein 22"/>
    <property type="match status" value="1"/>
</dbReference>
<dbReference type="SUPFAM" id="SSF55486">
    <property type="entry name" value="Metalloproteases ('zincins'), catalytic domain"/>
    <property type="match status" value="1"/>
</dbReference>
<dbReference type="InterPro" id="IPR001590">
    <property type="entry name" value="Peptidase_M12B"/>
</dbReference>
<dbReference type="SMART" id="SM00050">
    <property type="entry name" value="DISIN"/>
    <property type="match status" value="1"/>
</dbReference>
<dbReference type="SUPFAM" id="SSF57552">
    <property type="entry name" value="Blood coagulation inhibitor (disintegrin)"/>
    <property type="match status" value="1"/>
</dbReference>
<dbReference type="InterPro" id="IPR002870">
    <property type="entry name" value="Peptidase_M12B_N"/>
</dbReference>
<evidence type="ECO:0000256" key="5">
    <source>
        <dbReference type="ARBA" id="ARBA00023136"/>
    </source>
</evidence>
<evidence type="ECO:0000256" key="11">
    <source>
        <dbReference type="SAM" id="SignalP"/>
    </source>
</evidence>
<dbReference type="InterPro" id="IPR034027">
    <property type="entry name" value="Reprolysin_adamalysin"/>
</dbReference>
<feature type="binding site" evidence="9">
    <location>
        <position position="365"/>
    </location>
    <ligand>
        <name>Zn(2+)</name>
        <dbReference type="ChEBI" id="CHEBI:29105"/>
        <note>catalytic</note>
    </ligand>
</feature>
<evidence type="ECO:0000256" key="1">
    <source>
        <dbReference type="ARBA" id="ARBA00004167"/>
    </source>
</evidence>
<dbReference type="GO" id="GO:0006509">
    <property type="term" value="P:membrane protein ectodomain proteolysis"/>
    <property type="evidence" value="ECO:0007669"/>
    <property type="project" value="TreeGrafter"/>
</dbReference>
<dbReference type="GO" id="GO:0004222">
    <property type="term" value="F:metalloendopeptidase activity"/>
    <property type="evidence" value="ECO:0007669"/>
    <property type="project" value="InterPro"/>
</dbReference>
<keyword evidence="8" id="KW-0245">EGF-like domain</keyword>
<feature type="disulfide bond" evidence="8">
    <location>
        <begin position="692"/>
        <end position="701"/>
    </location>
</feature>
<comment type="caution">
    <text evidence="8">Lacks conserved residue(s) required for the propagation of feature annotation.</text>
</comment>
<feature type="disulfide bond" evidence="9">
    <location>
        <begin position="382"/>
        <end position="387"/>
    </location>
</feature>
<dbReference type="FunFam" id="3.40.390.10:FF:000002">
    <property type="entry name" value="Disintegrin and metalloproteinase domain-containing protein 22"/>
    <property type="match status" value="1"/>
</dbReference>
<dbReference type="PANTHER" id="PTHR11905:SF159">
    <property type="entry name" value="ADAM METALLOPROTEASE"/>
    <property type="match status" value="1"/>
</dbReference>
<dbReference type="Pfam" id="PF01421">
    <property type="entry name" value="Reprolysin"/>
    <property type="match status" value="1"/>
</dbReference>
<evidence type="ECO:0000256" key="10">
    <source>
        <dbReference type="SAM" id="Phobius"/>
    </source>
</evidence>
<proteinExistence type="predicted"/>
<evidence type="ECO:0000259" key="13">
    <source>
        <dbReference type="PROSITE" id="PS50214"/>
    </source>
</evidence>
<evidence type="ECO:0000256" key="6">
    <source>
        <dbReference type="ARBA" id="ARBA00023157"/>
    </source>
</evidence>
<reference evidence="15" key="1">
    <citation type="submission" date="2015-12" db="EMBL/GenBank/DDBJ databases">
        <title>De novo transcriptome assembly of four potential Pierce s Disease insect vectors from Arizona vineyards.</title>
        <authorList>
            <person name="Tassone E.E."/>
        </authorList>
    </citation>
    <scope>NUCLEOTIDE SEQUENCE</scope>
</reference>
<dbReference type="PANTHER" id="PTHR11905">
    <property type="entry name" value="ADAM A DISINTEGRIN AND METALLOPROTEASE DOMAIN"/>
    <property type="match status" value="1"/>
</dbReference>
<feature type="disulfide bond" evidence="9">
    <location>
        <begin position="340"/>
        <end position="420"/>
    </location>
</feature>
<keyword evidence="9" id="KW-0862">Zinc</keyword>
<feature type="binding site" evidence="9">
    <location>
        <position position="369"/>
    </location>
    <ligand>
        <name>Zn(2+)</name>
        <dbReference type="ChEBI" id="CHEBI:29105"/>
        <note>catalytic</note>
    </ligand>
</feature>
<feature type="active site" evidence="9">
    <location>
        <position position="366"/>
    </location>
</feature>
<dbReference type="InterPro" id="IPR000742">
    <property type="entry name" value="EGF"/>
</dbReference>
<dbReference type="CDD" id="cd04269">
    <property type="entry name" value="ZnMc_adamalysin_II_like"/>
    <property type="match status" value="1"/>
</dbReference>
<dbReference type="Gene3D" id="4.10.70.10">
    <property type="entry name" value="Disintegrin domain"/>
    <property type="match status" value="1"/>
</dbReference>
<dbReference type="PROSITE" id="PS50215">
    <property type="entry name" value="ADAM_MEPRO"/>
    <property type="match status" value="1"/>
</dbReference>
<feature type="disulfide bond" evidence="9">
    <location>
        <begin position="380"/>
        <end position="404"/>
    </location>
</feature>
<evidence type="ECO:0000256" key="2">
    <source>
        <dbReference type="ARBA" id="ARBA00022692"/>
    </source>
</evidence>
<feature type="disulfide bond" evidence="8">
    <location>
        <begin position="674"/>
        <end position="684"/>
    </location>
</feature>
<dbReference type="InterPro" id="IPR024079">
    <property type="entry name" value="MetalloPept_cat_dom_sf"/>
</dbReference>
<feature type="chain" id="PRO_5008579976" description="Peptidase M12B domain-containing protein" evidence="11">
    <location>
        <begin position="28"/>
        <end position="1028"/>
    </location>
</feature>
<dbReference type="EMBL" id="GEDC01030721">
    <property type="protein sequence ID" value="JAS06577.1"/>
    <property type="molecule type" value="Transcribed_RNA"/>
</dbReference>
<dbReference type="SMART" id="SM00608">
    <property type="entry name" value="ACR"/>
    <property type="match status" value="1"/>
</dbReference>
<keyword evidence="4" id="KW-0482">Metalloprotease</keyword>
<dbReference type="AlphaFoldDB" id="A0A1B6BZ81"/>
<evidence type="ECO:0000256" key="9">
    <source>
        <dbReference type="PROSITE-ProRule" id="PRU00276"/>
    </source>
</evidence>
<dbReference type="GO" id="GO:0046872">
    <property type="term" value="F:metal ion binding"/>
    <property type="evidence" value="ECO:0007669"/>
    <property type="project" value="UniProtKB-KW"/>
</dbReference>
<evidence type="ECO:0000259" key="14">
    <source>
        <dbReference type="PROSITE" id="PS50215"/>
    </source>
</evidence>
<keyword evidence="2 10" id="KW-0812">Transmembrane</keyword>
<feature type="signal peptide" evidence="11">
    <location>
        <begin position="1"/>
        <end position="27"/>
    </location>
</feature>